<dbReference type="OMA" id="CWFKGES"/>
<dbReference type="PANTHER" id="PTHR37543:SF1">
    <property type="entry name" value="CCCH ZINC FINGER DNA BINDING PROTEIN (AFU_ORTHOLOGUE AFUA_5G12760)"/>
    <property type="match status" value="1"/>
</dbReference>
<keyword evidence="1" id="KW-0863">Zinc-finger</keyword>
<evidence type="ECO:0000313" key="5">
    <source>
        <dbReference type="Proteomes" id="UP000007431"/>
    </source>
</evidence>
<dbReference type="EMBL" id="GL377302">
    <property type="protein sequence ID" value="EFJ01885.1"/>
    <property type="molecule type" value="Genomic_DNA"/>
</dbReference>
<evidence type="ECO:0000313" key="4">
    <source>
        <dbReference type="EMBL" id="EFJ01885.1"/>
    </source>
</evidence>
<name>D8PJW3_SCHCM</name>
<evidence type="ECO:0000256" key="1">
    <source>
        <dbReference type="PROSITE-ProRule" id="PRU00723"/>
    </source>
</evidence>
<protein>
    <submittedName>
        <fullName evidence="4">Expressed protein</fullName>
    </submittedName>
</protein>
<dbReference type="AlphaFoldDB" id="D8PJW3"/>
<dbReference type="KEGG" id="scm:SCHCO_02623455"/>
<feature type="zinc finger region" description="C3H1-type" evidence="1">
    <location>
        <begin position="360"/>
        <end position="388"/>
    </location>
</feature>
<dbReference type="InterPro" id="IPR057683">
    <property type="entry name" value="DUF7923"/>
</dbReference>
<evidence type="ECO:0000256" key="2">
    <source>
        <dbReference type="SAM" id="Coils"/>
    </source>
</evidence>
<dbReference type="InParanoid" id="D8PJW3"/>
<accession>D8PJW3</accession>
<keyword evidence="1" id="KW-0479">Metal-binding</keyword>
<dbReference type="eggNOG" id="ENOG502S3N6">
    <property type="taxonomic scope" value="Eukaryota"/>
</dbReference>
<dbReference type="PANTHER" id="PTHR37543">
    <property type="entry name" value="CCCH ZINC FINGER DNA BINDING PROTEIN (AFU_ORTHOLOGUE AFUA_5G12760)"/>
    <property type="match status" value="1"/>
</dbReference>
<organism evidence="5">
    <name type="scientific">Schizophyllum commune (strain H4-8 / FGSC 9210)</name>
    <name type="common">Split gill fungus</name>
    <dbReference type="NCBI Taxonomy" id="578458"/>
    <lineage>
        <taxon>Eukaryota</taxon>
        <taxon>Fungi</taxon>
        <taxon>Dikarya</taxon>
        <taxon>Basidiomycota</taxon>
        <taxon>Agaricomycotina</taxon>
        <taxon>Agaricomycetes</taxon>
        <taxon>Agaricomycetidae</taxon>
        <taxon>Agaricales</taxon>
        <taxon>Schizophyllaceae</taxon>
        <taxon>Schizophyllum</taxon>
    </lineage>
</organism>
<dbReference type="RefSeq" id="XP_003036787.1">
    <property type="nucleotide sequence ID" value="XM_003036741.1"/>
</dbReference>
<dbReference type="VEuPathDB" id="FungiDB:SCHCODRAFT_02623455"/>
<gene>
    <name evidence="4" type="ORF">SCHCODRAFT_63596</name>
</gene>
<sequence>MASLMSGDAIHATHRAWDTAIARILALSGTTYKQNVELNSRVAELELEVAFLKQAHGTVLEAAERESKAHNVQIATLHRQLSNQHIFQSPQACPLIFCVINGDTNTFAPSFLSRGQEGGRIVAQELTKRIAENLSSQDIHYFPRLSFWTFLYVNKRNLLQTVLDRGICSPEQLDGFFLGFSQSSPRFSVIETSDGESVPRINEFLKTFLCLPHTLRVFFGAGRDLGRYASLISDLEREQLLGKITLLRGAHDTDADDALLVPKLTTDIMVAEDASLVIKRPSPLAVSGSRLISNGGLISPQSPPKHPQGRLIDASLPLHKQNPPPCNEHYLMTCTKGPGVCKYGHDYVLTPEQLESLAANAKKAPCNWLKNGVQCPFGDKCCWGHVCPNGPACFHLGKGKCWFKGETMHPPLDQITSYAAAGPGPGSA</sequence>
<dbReference type="GeneID" id="9588268"/>
<keyword evidence="2" id="KW-0175">Coiled coil</keyword>
<feature type="coiled-coil region" evidence="2">
    <location>
        <begin position="35"/>
        <end position="80"/>
    </location>
</feature>
<keyword evidence="5" id="KW-1185">Reference proteome</keyword>
<reference evidence="4 5" key="1">
    <citation type="journal article" date="2010" name="Nat. Biotechnol.">
        <title>Genome sequence of the model mushroom Schizophyllum commune.</title>
        <authorList>
            <person name="Ohm R.A."/>
            <person name="de Jong J.F."/>
            <person name="Lugones L.G."/>
            <person name="Aerts A."/>
            <person name="Kothe E."/>
            <person name="Stajich J.E."/>
            <person name="de Vries R.P."/>
            <person name="Record E."/>
            <person name="Levasseur A."/>
            <person name="Baker S.E."/>
            <person name="Bartholomew K.A."/>
            <person name="Coutinho P.M."/>
            <person name="Erdmann S."/>
            <person name="Fowler T.J."/>
            <person name="Gathman A.C."/>
            <person name="Lombard V."/>
            <person name="Henrissat B."/>
            <person name="Knabe N."/>
            <person name="Kuees U."/>
            <person name="Lilly W.W."/>
            <person name="Lindquist E."/>
            <person name="Lucas S."/>
            <person name="Magnuson J.K."/>
            <person name="Piumi F."/>
            <person name="Raudaskoski M."/>
            <person name="Salamov A."/>
            <person name="Schmutz J."/>
            <person name="Schwarze F.W.M.R."/>
            <person name="vanKuyk P.A."/>
            <person name="Horton J.S."/>
            <person name="Grigoriev I.V."/>
            <person name="Woesten H.A.B."/>
        </authorList>
    </citation>
    <scope>NUCLEOTIDE SEQUENCE [LARGE SCALE GENOMIC DNA]</scope>
    <source>
        <strain evidence="5">H4-8 / FGSC 9210</strain>
    </source>
</reference>
<evidence type="ECO:0000259" key="3">
    <source>
        <dbReference type="PROSITE" id="PS50103"/>
    </source>
</evidence>
<dbReference type="Proteomes" id="UP000007431">
    <property type="component" value="Unassembled WGS sequence"/>
</dbReference>
<dbReference type="GO" id="GO:0008270">
    <property type="term" value="F:zinc ion binding"/>
    <property type="evidence" value="ECO:0007669"/>
    <property type="project" value="UniProtKB-KW"/>
</dbReference>
<dbReference type="OrthoDB" id="2270193at2759"/>
<dbReference type="PROSITE" id="PS50103">
    <property type="entry name" value="ZF_C3H1"/>
    <property type="match status" value="1"/>
</dbReference>
<dbReference type="InterPro" id="IPR000571">
    <property type="entry name" value="Znf_CCCH"/>
</dbReference>
<dbReference type="Pfam" id="PF25540">
    <property type="entry name" value="DUF7923"/>
    <property type="match status" value="1"/>
</dbReference>
<feature type="domain" description="C3H1-type" evidence="3">
    <location>
        <begin position="360"/>
        <end position="388"/>
    </location>
</feature>
<proteinExistence type="predicted"/>
<keyword evidence="1" id="KW-0862">Zinc</keyword>
<dbReference type="HOGENOM" id="CLU_031811_1_0_1"/>